<dbReference type="EMBL" id="JAEHOE010000060">
    <property type="protein sequence ID" value="KAG2490548.1"/>
    <property type="molecule type" value="Genomic_DNA"/>
</dbReference>
<dbReference type="GO" id="GO:0035091">
    <property type="term" value="F:phosphatidylinositol binding"/>
    <property type="evidence" value="ECO:0007669"/>
    <property type="project" value="TreeGrafter"/>
</dbReference>
<protein>
    <recommendedName>
        <fullName evidence="2">Ysc84 actin-binding domain-containing protein</fullName>
    </recommendedName>
</protein>
<sequence length="251" mass="26363">MSPELSAAVDAASSSHDNPCTSEDELDDSLKARLEGDAKWAAELVGRLCTGGSGMPASLLRKCEGLAFVRVSKGAFGFTVAHGPGFVIRKVDQDAEGNARWSPPVFFMLNQIGMGLALGLQWVESCWVLMTRSAVEGFTLPRSNVGIDLSFAKTDEMSGIPAAVLGTCSVADRESGQDAPSHCYSLASGLLANFSFNGTDTAPSRSLNTQLYGDHPLPGVLAGELPPFAAMAPLYDKITDLARSAAEESTS</sequence>
<dbReference type="Proteomes" id="UP000612055">
    <property type="component" value="Unassembled WGS sequence"/>
</dbReference>
<dbReference type="InterPro" id="IPR051702">
    <property type="entry name" value="SH3_domain_YSC84-like"/>
</dbReference>
<evidence type="ECO:0000313" key="4">
    <source>
        <dbReference type="Proteomes" id="UP000612055"/>
    </source>
</evidence>
<comment type="caution">
    <text evidence="3">The sequence shown here is derived from an EMBL/GenBank/DDBJ whole genome shotgun (WGS) entry which is preliminary data.</text>
</comment>
<gene>
    <name evidence="3" type="ORF">HYH03_010942</name>
</gene>
<evidence type="ECO:0000313" key="3">
    <source>
        <dbReference type="EMBL" id="KAG2490548.1"/>
    </source>
</evidence>
<accession>A0A835XUN3</accession>
<dbReference type="OrthoDB" id="509948at2759"/>
<feature type="compositionally biased region" description="Low complexity" evidence="1">
    <location>
        <begin position="1"/>
        <end position="15"/>
    </location>
</feature>
<feature type="domain" description="Ysc84 actin-binding" evidence="2">
    <location>
        <begin position="111"/>
        <end position="239"/>
    </location>
</feature>
<proteinExistence type="predicted"/>
<dbReference type="Pfam" id="PF04366">
    <property type="entry name" value="Ysc84"/>
    <property type="match status" value="1"/>
</dbReference>
<organism evidence="3 4">
    <name type="scientific">Edaphochlamys debaryana</name>
    <dbReference type="NCBI Taxonomy" id="47281"/>
    <lineage>
        <taxon>Eukaryota</taxon>
        <taxon>Viridiplantae</taxon>
        <taxon>Chlorophyta</taxon>
        <taxon>core chlorophytes</taxon>
        <taxon>Chlorophyceae</taxon>
        <taxon>CS clade</taxon>
        <taxon>Chlamydomonadales</taxon>
        <taxon>Chlamydomonadales incertae sedis</taxon>
        <taxon>Edaphochlamys</taxon>
    </lineage>
</organism>
<evidence type="ECO:0000256" key="1">
    <source>
        <dbReference type="SAM" id="MobiDB-lite"/>
    </source>
</evidence>
<feature type="region of interest" description="Disordered" evidence="1">
    <location>
        <begin position="1"/>
        <end position="26"/>
    </location>
</feature>
<reference evidence="3" key="1">
    <citation type="journal article" date="2020" name="bioRxiv">
        <title>Comparative genomics of Chlamydomonas.</title>
        <authorList>
            <person name="Craig R.J."/>
            <person name="Hasan A.R."/>
            <person name="Ness R.W."/>
            <person name="Keightley P.D."/>
        </authorList>
    </citation>
    <scope>NUCLEOTIDE SEQUENCE</scope>
    <source>
        <strain evidence="3">CCAP 11/70</strain>
    </source>
</reference>
<keyword evidence="4" id="KW-1185">Reference proteome</keyword>
<dbReference type="CDD" id="cd11524">
    <property type="entry name" value="SYLF"/>
    <property type="match status" value="1"/>
</dbReference>
<dbReference type="PANTHER" id="PTHR15629">
    <property type="entry name" value="SH3YL1 PROTEIN"/>
    <property type="match status" value="1"/>
</dbReference>
<name>A0A835XUN3_9CHLO</name>
<dbReference type="InterPro" id="IPR007461">
    <property type="entry name" value="Ysc84_actin-binding"/>
</dbReference>
<evidence type="ECO:0000259" key="2">
    <source>
        <dbReference type="Pfam" id="PF04366"/>
    </source>
</evidence>
<dbReference type="AlphaFoldDB" id="A0A835XUN3"/>
<dbReference type="PANTHER" id="PTHR15629:SF2">
    <property type="entry name" value="SH3 DOMAIN-CONTAINING YSC84-LIKE PROTEIN 1"/>
    <property type="match status" value="1"/>
</dbReference>